<protein>
    <submittedName>
        <fullName evidence="10">Ger(X)C family spore germination protein</fullName>
    </submittedName>
</protein>
<evidence type="ECO:0000313" key="10">
    <source>
        <dbReference type="EMBL" id="MFC0469652.1"/>
    </source>
</evidence>
<sequence>MRIVIIVICLLLVTGCWDRKELTEIGIVAAIAIDKDPDTGEYEITSQFLRPSAESTQTPSPERPFLLVTTTGKTIFEAMRNANQTTDRKGFFAHNKVIVISEEIAKEGLVPIMDPFQRGKEIRGYVWLCIAKGTEAKKILEIKSDNIARIPANYLNSLIDNAENNAATINILTFMKETLGEGKDPVAGVLSIDKIETKPFERVKLTGGAVFQKDILKGFLNERETEGYHWLTGDGPADTGAISLPSVREEGKYVTVEVLDVSSKITPEVNGENQISFTIDVTEKGRLTEQQTTGQFDDRQQQVDYLREIEEENKKRIEEEIDIVVKKAQQDFQADIFGFGRALSKEYPDVWNNVKDNWQERFTEVPYTVNANVELTSSVLLQGPLEPKQ</sequence>
<organism evidence="10 11">
    <name type="scientific">Halalkalibacter kiskunsagensis</name>
    <dbReference type="NCBI Taxonomy" id="1548599"/>
    <lineage>
        <taxon>Bacteria</taxon>
        <taxon>Bacillati</taxon>
        <taxon>Bacillota</taxon>
        <taxon>Bacilli</taxon>
        <taxon>Bacillales</taxon>
        <taxon>Bacillaceae</taxon>
        <taxon>Halalkalibacter</taxon>
    </lineage>
</organism>
<keyword evidence="3" id="KW-0309">Germination</keyword>
<evidence type="ECO:0000256" key="2">
    <source>
        <dbReference type="ARBA" id="ARBA00007886"/>
    </source>
</evidence>
<feature type="domain" description="Spore germination GerAC-like C-terminal" evidence="8">
    <location>
        <begin position="206"/>
        <end position="377"/>
    </location>
</feature>
<dbReference type="PANTHER" id="PTHR35789">
    <property type="entry name" value="SPORE GERMINATION PROTEIN B3"/>
    <property type="match status" value="1"/>
</dbReference>
<dbReference type="Gene3D" id="6.20.190.10">
    <property type="entry name" value="Nutrient germinant receptor protein C, domain 1"/>
    <property type="match status" value="1"/>
</dbReference>
<dbReference type="Gene3D" id="3.30.300.210">
    <property type="entry name" value="Nutrient germinant receptor protein C, domain 3"/>
    <property type="match status" value="1"/>
</dbReference>
<evidence type="ECO:0000256" key="5">
    <source>
        <dbReference type="ARBA" id="ARBA00023136"/>
    </source>
</evidence>
<dbReference type="InterPro" id="IPR057336">
    <property type="entry name" value="GerAC_N"/>
</dbReference>
<dbReference type="InterPro" id="IPR046953">
    <property type="entry name" value="Spore_GerAC-like_C"/>
</dbReference>
<evidence type="ECO:0000313" key="11">
    <source>
        <dbReference type="Proteomes" id="UP001589838"/>
    </source>
</evidence>
<dbReference type="EMBL" id="JBHLUX010000008">
    <property type="protein sequence ID" value="MFC0469652.1"/>
    <property type="molecule type" value="Genomic_DNA"/>
</dbReference>
<keyword evidence="4" id="KW-0732">Signal</keyword>
<dbReference type="Pfam" id="PF25198">
    <property type="entry name" value="Spore_GerAC_N"/>
    <property type="match status" value="1"/>
</dbReference>
<dbReference type="Proteomes" id="UP001589838">
    <property type="component" value="Unassembled WGS sequence"/>
</dbReference>
<keyword evidence="7" id="KW-0449">Lipoprotein</keyword>
<dbReference type="Pfam" id="PF05504">
    <property type="entry name" value="Spore_GerAC"/>
    <property type="match status" value="1"/>
</dbReference>
<dbReference type="PROSITE" id="PS51257">
    <property type="entry name" value="PROKAR_LIPOPROTEIN"/>
    <property type="match status" value="1"/>
</dbReference>
<evidence type="ECO:0000256" key="6">
    <source>
        <dbReference type="ARBA" id="ARBA00023139"/>
    </source>
</evidence>
<keyword evidence="5" id="KW-0472">Membrane</keyword>
<evidence type="ECO:0000259" key="9">
    <source>
        <dbReference type="Pfam" id="PF25198"/>
    </source>
</evidence>
<reference evidence="10 11" key="1">
    <citation type="submission" date="2024-09" db="EMBL/GenBank/DDBJ databases">
        <authorList>
            <person name="Sun Q."/>
            <person name="Mori K."/>
        </authorList>
    </citation>
    <scope>NUCLEOTIDE SEQUENCE [LARGE SCALE GENOMIC DNA]</scope>
    <source>
        <strain evidence="10 11">NCAIM B.02610</strain>
    </source>
</reference>
<keyword evidence="6" id="KW-0564">Palmitate</keyword>
<proteinExistence type="inferred from homology"/>
<evidence type="ECO:0000256" key="7">
    <source>
        <dbReference type="ARBA" id="ARBA00023288"/>
    </source>
</evidence>
<evidence type="ECO:0000256" key="4">
    <source>
        <dbReference type="ARBA" id="ARBA00022729"/>
    </source>
</evidence>
<keyword evidence="11" id="KW-1185">Reference proteome</keyword>
<dbReference type="RefSeq" id="WP_335962224.1">
    <property type="nucleotide sequence ID" value="NZ_JAXBLX010000025.1"/>
</dbReference>
<gene>
    <name evidence="10" type="ORF">ACFFHM_03680</name>
</gene>
<dbReference type="NCBIfam" id="TIGR02887">
    <property type="entry name" value="spore_ger_x_C"/>
    <property type="match status" value="1"/>
</dbReference>
<comment type="similarity">
    <text evidence="2">Belongs to the GerABKC lipoprotein family.</text>
</comment>
<accession>A0ABV6K9N4</accession>
<dbReference type="InterPro" id="IPR008844">
    <property type="entry name" value="Spore_GerAC-like"/>
</dbReference>
<evidence type="ECO:0000256" key="1">
    <source>
        <dbReference type="ARBA" id="ARBA00004635"/>
    </source>
</evidence>
<evidence type="ECO:0000259" key="8">
    <source>
        <dbReference type="Pfam" id="PF05504"/>
    </source>
</evidence>
<dbReference type="PANTHER" id="PTHR35789:SF1">
    <property type="entry name" value="SPORE GERMINATION PROTEIN B3"/>
    <property type="match status" value="1"/>
</dbReference>
<name>A0ABV6K9N4_9BACI</name>
<comment type="caution">
    <text evidence="10">The sequence shown here is derived from an EMBL/GenBank/DDBJ whole genome shotgun (WGS) entry which is preliminary data.</text>
</comment>
<feature type="domain" description="Spore germination protein N-terminal" evidence="9">
    <location>
        <begin position="18"/>
        <end position="191"/>
    </location>
</feature>
<dbReference type="InterPro" id="IPR038501">
    <property type="entry name" value="Spore_GerAC_C_sf"/>
</dbReference>
<comment type="subcellular location">
    <subcellularLocation>
        <location evidence="1">Membrane</location>
        <topology evidence="1">Lipid-anchor</topology>
    </subcellularLocation>
</comment>
<evidence type="ECO:0000256" key="3">
    <source>
        <dbReference type="ARBA" id="ARBA00022544"/>
    </source>
</evidence>